<dbReference type="NCBIfam" id="TIGR00377">
    <property type="entry name" value="ant_ant_sig"/>
    <property type="match status" value="1"/>
</dbReference>
<accession>A0ABP8P8K9</accession>
<dbReference type="CDD" id="cd07043">
    <property type="entry name" value="STAS_anti-anti-sigma_factors"/>
    <property type="match status" value="1"/>
</dbReference>
<organism evidence="5 6">
    <name type="scientific">Rhodococcus olei</name>
    <dbReference type="NCBI Taxonomy" id="2161675"/>
    <lineage>
        <taxon>Bacteria</taxon>
        <taxon>Bacillati</taxon>
        <taxon>Actinomycetota</taxon>
        <taxon>Actinomycetes</taxon>
        <taxon>Mycobacteriales</taxon>
        <taxon>Nocardiaceae</taxon>
        <taxon>Rhodococcus</taxon>
    </lineage>
</organism>
<comment type="caution">
    <text evidence="5">The sequence shown here is derived from an EMBL/GenBank/DDBJ whole genome shotgun (WGS) entry which is preliminary data.</text>
</comment>
<dbReference type="PANTHER" id="PTHR33495">
    <property type="entry name" value="ANTI-SIGMA FACTOR ANTAGONIST TM_1081-RELATED-RELATED"/>
    <property type="match status" value="1"/>
</dbReference>
<sequence>MVHNQGVVPSNPDEPRDSAPTPPSQGAVVRIDRVASAVVLRVSGEIDIVTAPRVQGAAEHAMADRPATLVMDLSGVSFLASAGLAMLVACQHMSDEQTRFLVIADSPATARPIELTGLAGEIEVHRSLDAALADQQ</sequence>
<evidence type="ECO:0000313" key="6">
    <source>
        <dbReference type="Proteomes" id="UP001501183"/>
    </source>
</evidence>
<dbReference type="SUPFAM" id="SSF52091">
    <property type="entry name" value="SpoIIaa-like"/>
    <property type="match status" value="1"/>
</dbReference>
<gene>
    <name evidence="5" type="ORF">GCM10023094_34330</name>
</gene>
<proteinExistence type="inferred from homology"/>
<dbReference type="InterPro" id="IPR002645">
    <property type="entry name" value="STAS_dom"/>
</dbReference>
<comment type="similarity">
    <text evidence="1 2">Belongs to the anti-sigma-factor antagonist family.</text>
</comment>
<dbReference type="EMBL" id="BAABFB010000051">
    <property type="protein sequence ID" value="GAA4483149.1"/>
    <property type="molecule type" value="Genomic_DNA"/>
</dbReference>
<evidence type="ECO:0000256" key="1">
    <source>
        <dbReference type="ARBA" id="ARBA00009013"/>
    </source>
</evidence>
<feature type="domain" description="STAS" evidence="4">
    <location>
        <begin position="27"/>
        <end position="135"/>
    </location>
</feature>
<keyword evidence="6" id="KW-1185">Reference proteome</keyword>
<reference evidence="6" key="1">
    <citation type="journal article" date="2019" name="Int. J. Syst. Evol. Microbiol.">
        <title>The Global Catalogue of Microorganisms (GCM) 10K type strain sequencing project: providing services to taxonomists for standard genome sequencing and annotation.</title>
        <authorList>
            <consortium name="The Broad Institute Genomics Platform"/>
            <consortium name="The Broad Institute Genome Sequencing Center for Infectious Disease"/>
            <person name="Wu L."/>
            <person name="Ma J."/>
        </authorList>
    </citation>
    <scope>NUCLEOTIDE SEQUENCE [LARGE SCALE GENOMIC DNA]</scope>
    <source>
        <strain evidence="6">JCM 32206</strain>
    </source>
</reference>
<dbReference type="Pfam" id="PF01740">
    <property type="entry name" value="STAS"/>
    <property type="match status" value="1"/>
</dbReference>
<dbReference type="InterPro" id="IPR036513">
    <property type="entry name" value="STAS_dom_sf"/>
</dbReference>
<evidence type="ECO:0000259" key="4">
    <source>
        <dbReference type="PROSITE" id="PS50801"/>
    </source>
</evidence>
<dbReference type="Gene3D" id="3.30.750.24">
    <property type="entry name" value="STAS domain"/>
    <property type="match status" value="1"/>
</dbReference>
<protein>
    <recommendedName>
        <fullName evidence="2">Anti-sigma factor antagonist</fullName>
    </recommendedName>
</protein>
<dbReference type="PROSITE" id="PS50801">
    <property type="entry name" value="STAS"/>
    <property type="match status" value="1"/>
</dbReference>
<dbReference type="Proteomes" id="UP001501183">
    <property type="component" value="Unassembled WGS sequence"/>
</dbReference>
<evidence type="ECO:0000256" key="2">
    <source>
        <dbReference type="RuleBase" id="RU003749"/>
    </source>
</evidence>
<feature type="region of interest" description="Disordered" evidence="3">
    <location>
        <begin position="1"/>
        <end position="26"/>
    </location>
</feature>
<evidence type="ECO:0000256" key="3">
    <source>
        <dbReference type="SAM" id="MobiDB-lite"/>
    </source>
</evidence>
<dbReference type="InterPro" id="IPR003658">
    <property type="entry name" value="Anti-sigma_ant"/>
</dbReference>
<name>A0ABP8P8K9_9NOCA</name>
<dbReference type="PANTHER" id="PTHR33495:SF13">
    <property type="entry name" value="ANTI-SIGMA-F FACTOR ANTAGONIST RSFB"/>
    <property type="match status" value="1"/>
</dbReference>
<evidence type="ECO:0000313" key="5">
    <source>
        <dbReference type="EMBL" id="GAA4483149.1"/>
    </source>
</evidence>